<feature type="non-terminal residue" evidence="1">
    <location>
        <position position="78"/>
    </location>
</feature>
<dbReference type="Proteomes" id="UP000837857">
    <property type="component" value="Chromosome 20"/>
</dbReference>
<dbReference type="EMBL" id="OW152832">
    <property type="protein sequence ID" value="CAH2052309.1"/>
    <property type="molecule type" value="Genomic_DNA"/>
</dbReference>
<accession>A0ABN8ICX9</accession>
<keyword evidence="2" id="KW-1185">Reference proteome</keyword>
<proteinExistence type="predicted"/>
<organism evidence="1 2">
    <name type="scientific">Iphiclides podalirius</name>
    <name type="common">scarce swallowtail</name>
    <dbReference type="NCBI Taxonomy" id="110791"/>
    <lineage>
        <taxon>Eukaryota</taxon>
        <taxon>Metazoa</taxon>
        <taxon>Ecdysozoa</taxon>
        <taxon>Arthropoda</taxon>
        <taxon>Hexapoda</taxon>
        <taxon>Insecta</taxon>
        <taxon>Pterygota</taxon>
        <taxon>Neoptera</taxon>
        <taxon>Endopterygota</taxon>
        <taxon>Lepidoptera</taxon>
        <taxon>Glossata</taxon>
        <taxon>Ditrysia</taxon>
        <taxon>Papilionoidea</taxon>
        <taxon>Papilionidae</taxon>
        <taxon>Papilioninae</taxon>
        <taxon>Iphiclides</taxon>
    </lineage>
</organism>
<evidence type="ECO:0000313" key="1">
    <source>
        <dbReference type="EMBL" id="CAH2052309.1"/>
    </source>
</evidence>
<evidence type="ECO:0000313" key="2">
    <source>
        <dbReference type="Proteomes" id="UP000837857"/>
    </source>
</evidence>
<gene>
    <name evidence="1" type="ORF">IPOD504_LOCUS8166</name>
</gene>
<name>A0ABN8ICX9_9NEOP</name>
<protein>
    <submittedName>
        <fullName evidence="1">Uncharacterized protein</fullName>
    </submittedName>
</protein>
<reference evidence="1" key="1">
    <citation type="submission" date="2022-03" db="EMBL/GenBank/DDBJ databases">
        <authorList>
            <person name="Martin H S."/>
        </authorList>
    </citation>
    <scope>NUCLEOTIDE SEQUENCE</scope>
</reference>
<sequence>MCYVTQRAISDSSAANFRTRSHKPASAMCATARRTKPFTPTASPERTHDTFKIAHSTPTRSAEIQHWITNAAPNPAKP</sequence>